<keyword evidence="7 8" id="KW-1015">Disulfide bond</keyword>
<dbReference type="SMART" id="SM00235">
    <property type="entry name" value="ZnMc"/>
    <property type="match status" value="1"/>
</dbReference>
<feature type="binding site" evidence="8">
    <location>
        <position position="123"/>
    </location>
    <ligand>
        <name>Zn(2+)</name>
        <dbReference type="ChEBI" id="CHEBI:29105"/>
        <note>catalytic</note>
    </ligand>
</feature>
<keyword evidence="3 8" id="KW-0479">Metal-binding</keyword>
<evidence type="ECO:0000256" key="5">
    <source>
        <dbReference type="ARBA" id="ARBA00022833"/>
    </source>
</evidence>
<dbReference type="PROSITE" id="PS51864">
    <property type="entry name" value="ASTACIN"/>
    <property type="match status" value="1"/>
</dbReference>
<dbReference type="InterPro" id="IPR035914">
    <property type="entry name" value="Sperma_CUB_dom_sf"/>
</dbReference>
<evidence type="ECO:0000313" key="11">
    <source>
        <dbReference type="EMBL" id="KAK0401696.1"/>
    </source>
</evidence>
<dbReference type="Proteomes" id="UP001175271">
    <property type="component" value="Unassembled WGS sequence"/>
</dbReference>
<keyword evidence="12" id="KW-1185">Reference proteome</keyword>
<evidence type="ECO:0000256" key="1">
    <source>
        <dbReference type="ARBA" id="ARBA00022536"/>
    </source>
</evidence>
<name>A0AA39HAH0_9BILA</name>
<feature type="chain" id="PRO_5041487197" description="Metalloendopeptidase" evidence="9">
    <location>
        <begin position="17"/>
        <end position="440"/>
    </location>
</feature>
<keyword evidence="5 8" id="KW-0862">Zinc</keyword>
<accession>A0AA39HAH0</accession>
<dbReference type="EMBL" id="JAUCMV010000004">
    <property type="protein sequence ID" value="KAK0401696.1"/>
    <property type="molecule type" value="Genomic_DNA"/>
</dbReference>
<feature type="active site" evidence="8">
    <location>
        <position position="124"/>
    </location>
</feature>
<dbReference type="GO" id="GO:0004222">
    <property type="term" value="F:metalloendopeptidase activity"/>
    <property type="evidence" value="ECO:0007669"/>
    <property type="project" value="UniProtKB-UniRule"/>
</dbReference>
<evidence type="ECO:0000259" key="10">
    <source>
        <dbReference type="PROSITE" id="PS51864"/>
    </source>
</evidence>
<dbReference type="PANTHER" id="PTHR10127">
    <property type="entry name" value="DISCOIDIN, CUB, EGF, LAMININ , AND ZINC METALLOPROTEASE DOMAIN CONTAINING"/>
    <property type="match status" value="1"/>
</dbReference>
<evidence type="ECO:0000256" key="2">
    <source>
        <dbReference type="ARBA" id="ARBA00022670"/>
    </source>
</evidence>
<dbReference type="GO" id="GO:0008270">
    <property type="term" value="F:zinc ion binding"/>
    <property type="evidence" value="ECO:0007669"/>
    <property type="project" value="UniProtKB-UniRule"/>
</dbReference>
<keyword evidence="1" id="KW-0245">EGF-like domain</keyword>
<dbReference type="SUPFAM" id="SSF49854">
    <property type="entry name" value="Spermadhesin, CUB domain"/>
    <property type="match status" value="1"/>
</dbReference>
<feature type="disulfide bond" evidence="8">
    <location>
        <begin position="93"/>
        <end position="115"/>
    </location>
</feature>
<evidence type="ECO:0000256" key="8">
    <source>
        <dbReference type="PROSITE-ProRule" id="PRU01211"/>
    </source>
</evidence>
<dbReference type="Gene3D" id="2.60.120.290">
    <property type="entry name" value="Spermadhesin, CUB domain"/>
    <property type="match status" value="1"/>
</dbReference>
<gene>
    <name evidence="11" type="ORF">QR680_015923</name>
</gene>
<feature type="binding site" evidence="8">
    <location>
        <position position="133"/>
    </location>
    <ligand>
        <name>Zn(2+)</name>
        <dbReference type="ChEBI" id="CHEBI:29105"/>
        <note>catalytic</note>
    </ligand>
</feature>
<evidence type="ECO:0000256" key="6">
    <source>
        <dbReference type="ARBA" id="ARBA00023049"/>
    </source>
</evidence>
<dbReference type="AlphaFoldDB" id="A0AA39HAH0"/>
<comment type="cofactor">
    <cofactor evidence="8 9">
        <name>Zn(2+)</name>
        <dbReference type="ChEBI" id="CHEBI:29105"/>
    </cofactor>
    <text evidence="8 9">Binds 1 zinc ion per subunit.</text>
</comment>
<feature type="signal peptide" evidence="9">
    <location>
        <begin position="1"/>
        <end position="16"/>
    </location>
</feature>
<organism evidence="11 12">
    <name type="scientific">Steinernema hermaphroditum</name>
    <dbReference type="NCBI Taxonomy" id="289476"/>
    <lineage>
        <taxon>Eukaryota</taxon>
        <taxon>Metazoa</taxon>
        <taxon>Ecdysozoa</taxon>
        <taxon>Nematoda</taxon>
        <taxon>Chromadorea</taxon>
        <taxon>Rhabditida</taxon>
        <taxon>Tylenchina</taxon>
        <taxon>Panagrolaimomorpha</taxon>
        <taxon>Strongyloidoidea</taxon>
        <taxon>Steinernematidae</taxon>
        <taxon>Steinernema</taxon>
    </lineage>
</organism>
<dbReference type="InterPro" id="IPR024079">
    <property type="entry name" value="MetalloPept_cat_dom_sf"/>
</dbReference>
<comment type="caution">
    <text evidence="11">The sequence shown here is derived from an EMBL/GenBank/DDBJ whole genome shotgun (WGS) entry which is preliminary data.</text>
</comment>
<keyword evidence="6 8" id="KW-0482">Metalloprotease</keyword>
<feature type="binding site" evidence="8">
    <location>
        <position position="127"/>
    </location>
    <ligand>
        <name>Zn(2+)</name>
        <dbReference type="ChEBI" id="CHEBI:29105"/>
        <note>catalytic</note>
    </ligand>
</feature>
<protein>
    <recommendedName>
        <fullName evidence="9">Metalloendopeptidase</fullName>
        <ecNumber evidence="9">3.4.24.-</ecNumber>
    </recommendedName>
</protein>
<evidence type="ECO:0000256" key="9">
    <source>
        <dbReference type="RuleBase" id="RU361183"/>
    </source>
</evidence>
<reference evidence="11" key="1">
    <citation type="submission" date="2023-06" db="EMBL/GenBank/DDBJ databases">
        <title>Genomic analysis of the entomopathogenic nematode Steinernema hermaphroditum.</title>
        <authorList>
            <person name="Schwarz E.M."/>
            <person name="Heppert J.K."/>
            <person name="Baniya A."/>
            <person name="Schwartz H.T."/>
            <person name="Tan C.-H."/>
            <person name="Antoshechkin I."/>
            <person name="Sternberg P.W."/>
            <person name="Goodrich-Blair H."/>
            <person name="Dillman A.R."/>
        </authorList>
    </citation>
    <scope>NUCLEOTIDE SEQUENCE</scope>
    <source>
        <strain evidence="11">PS9179</strain>
        <tissue evidence="11">Whole animal</tissue>
    </source>
</reference>
<evidence type="ECO:0000256" key="3">
    <source>
        <dbReference type="ARBA" id="ARBA00022723"/>
    </source>
</evidence>
<keyword evidence="9" id="KW-0732">Signal</keyword>
<evidence type="ECO:0000256" key="4">
    <source>
        <dbReference type="ARBA" id="ARBA00022801"/>
    </source>
</evidence>
<evidence type="ECO:0000313" key="12">
    <source>
        <dbReference type="Proteomes" id="UP001175271"/>
    </source>
</evidence>
<keyword evidence="4 8" id="KW-0378">Hydrolase</keyword>
<dbReference type="PRINTS" id="PR00480">
    <property type="entry name" value="ASTACIN"/>
</dbReference>
<keyword evidence="2 8" id="KW-0645">Protease</keyword>
<feature type="domain" description="Peptidase M12A" evidence="10">
    <location>
        <begin position="21"/>
        <end position="227"/>
    </location>
</feature>
<dbReference type="EC" id="3.4.24.-" evidence="9"/>
<dbReference type="Pfam" id="PF01400">
    <property type="entry name" value="Astacin"/>
    <property type="match status" value="1"/>
</dbReference>
<sequence>MFGYILILFLAAPSFAHVHRRAVNRNNHPELLWQTDRAIPFFFGSDFVERDHPAVLRVIEEIQSRTCLTFKDVSMATGIKQPTIIFVNGSDGCHAMEGKRPDYRLLAVNLDETVCRERRSYFHELFHVLGLQHTHTRPDRDDYIRFYEKRTAADWLDQYEKMTEDNSYGVPYDFDSVMHYIPDGTDTLKHEENMKAKNELYQFAMGRNVYGAAHSDYLQLNRLYNCFDKCMSVKTTCANGGFVNPNSCQECICPRGFAGASCEDLDYDESVQHRCGGYEYATDSWKDLDMELSANVDNITCYWFLKASQGKRIEIKLVKVAPENQRCTPDTNTWLEVRLGTFEIGGYKFYCQQQLPERTLTSGDNLAVVTLSQDYDDATQLKLMHSLRDRLVGHVLRAEAPYLGPHCSDGSDVLKKTTMRIVESDGNDNKSISIGSCAKE</sequence>
<dbReference type="InterPro" id="IPR001506">
    <property type="entry name" value="Peptidase_M12A"/>
</dbReference>
<dbReference type="SUPFAM" id="SSF55486">
    <property type="entry name" value="Metalloproteases ('zincins'), catalytic domain"/>
    <property type="match status" value="1"/>
</dbReference>
<dbReference type="Gene3D" id="3.40.390.10">
    <property type="entry name" value="Collagenase (Catalytic Domain)"/>
    <property type="match status" value="1"/>
</dbReference>
<comment type="caution">
    <text evidence="8">Lacks conserved residue(s) required for the propagation of feature annotation.</text>
</comment>
<dbReference type="InterPro" id="IPR006026">
    <property type="entry name" value="Peptidase_Metallo"/>
</dbReference>
<proteinExistence type="predicted"/>
<dbReference type="PANTHER" id="PTHR10127:SF780">
    <property type="entry name" value="METALLOENDOPEPTIDASE"/>
    <property type="match status" value="1"/>
</dbReference>
<evidence type="ECO:0000256" key="7">
    <source>
        <dbReference type="ARBA" id="ARBA00023157"/>
    </source>
</evidence>
<dbReference type="GO" id="GO:0006508">
    <property type="term" value="P:proteolysis"/>
    <property type="evidence" value="ECO:0007669"/>
    <property type="project" value="UniProtKB-KW"/>
</dbReference>